<dbReference type="SFLD" id="SFLDS00029">
    <property type="entry name" value="Radical_SAM"/>
    <property type="match status" value="1"/>
</dbReference>
<keyword evidence="3" id="KW-0408">Iron</keyword>
<dbReference type="InterPro" id="IPR034505">
    <property type="entry name" value="Coproporphyrinogen-III_oxidase"/>
</dbReference>
<dbReference type="SFLD" id="SFLDG01065">
    <property type="entry name" value="anaerobic_coproporphyrinogen-I"/>
    <property type="match status" value="1"/>
</dbReference>
<evidence type="ECO:0000256" key="1">
    <source>
        <dbReference type="ARBA" id="ARBA00006100"/>
    </source>
</evidence>
<dbReference type="Gene3D" id="3.30.750.200">
    <property type="match status" value="1"/>
</dbReference>
<dbReference type="AlphaFoldDB" id="A0A364VDH9"/>
<dbReference type="InterPro" id="IPR004559">
    <property type="entry name" value="HemW-like"/>
</dbReference>
<dbReference type="CDD" id="cd01335">
    <property type="entry name" value="Radical_SAM"/>
    <property type="match status" value="1"/>
</dbReference>
<comment type="caution">
    <text evidence="5">The sequence shown here is derived from an EMBL/GenBank/DDBJ whole genome shotgun (WGS) entry which is preliminary data.</text>
</comment>
<name>A0A364VDH9_9CORY</name>
<evidence type="ECO:0000256" key="2">
    <source>
        <dbReference type="ARBA" id="ARBA00017228"/>
    </source>
</evidence>
<organism evidence="5 6">
    <name type="scientific">Corynebacterium heidelbergense</name>
    <dbReference type="NCBI Taxonomy" id="2055947"/>
    <lineage>
        <taxon>Bacteria</taxon>
        <taxon>Bacillati</taxon>
        <taxon>Actinomycetota</taxon>
        <taxon>Actinomycetes</taxon>
        <taxon>Mycobacteriales</taxon>
        <taxon>Corynebacteriaceae</taxon>
        <taxon>Corynebacterium</taxon>
    </lineage>
</organism>
<keyword evidence="3" id="KW-0411">Iron-sulfur</keyword>
<comment type="function">
    <text evidence="3">Probably acts as a heme chaperone, transferring heme to an unknown acceptor. Binds one molecule of heme per monomer, possibly covalently. Binds 1 [4Fe-4S] cluster. The cluster is coordinated with 3 cysteines and an exchangeable S-adenosyl-L-methionine.</text>
</comment>
<dbReference type="NCBIfam" id="TIGR00539">
    <property type="entry name" value="hemN_rel"/>
    <property type="match status" value="1"/>
</dbReference>
<dbReference type="InterPro" id="IPR006638">
    <property type="entry name" value="Elp3/MiaA/NifB-like_rSAM"/>
</dbReference>
<keyword evidence="3" id="KW-0143">Chaperone</keyword>
<dbReference type="PANTHER" id="PTHR13932:SF5">
    <property type="entry name" value="RADICAL S-ADENOSYL METHIONINE DOMAIN-CONTAINING PROTEIN 1, MITOCHONDRIAL"/>
    <property type="match status" value="1"/>
</dbReference>
<dbReference type="PROSITE" id="PS51918">
    <property type="entry name" value="RADICAL_SAM"/>
    <property type="match status" value="1"/>
</dbReference>
<dbReference type="Pfam" id="PF04055">
    <property type="entry name" value="Radical_SAM"/>
    <property type="match status" value="1"/>
</dbReference>
<keyword evidence="3" id="KW-0004">4Fe-4S</keyword>
<dbReference type="GO" id="GO:0051539">
    <property type="term" value="F:4 iron, 4 sulfur cluster binding"/>
    <property type="evidence" value="ECO:0007669"/>
    <property type="project" value="UniProtKB-UniRule"/>
</dbReference>
<comment type="subcellular location">
    <subcellularLocation>
        <location evidence="3">Cytoplasm</location>
    </subcellularLocation>
</comment>
<dbReference type="InterPro" id="IPR007197">
    <property type="entry name" value="rSAM"/>
</dbReference>
<feature type="domain" description="Radical SAM core" evidence="4">
    <location>
        <begin position="1"/>
        <end position="250"/>
    </location>
</feature>
<dbReference type="RefSeq" id="WP_112768857.1">
    <property type="nucleotide sequence ID" value="NZ_CP063191.1"/>
</dbReference>
<dbReference type="GO" id="GO:0006779">
    <property type="term" value="P:porphyrin-containing compound biosynthetic process"/>
    <property type="evidence" value="ECO:0007669"/>
    <property type="project" value="InterPro"/>
</dbReference>
<dbReference type="SMART" id="SM00729">
    <property type="entry name" value="Elp3"/>
    <property type="match status" value="1"/>
</dbReference>
<dbReference type="GO" id="GO:0005737">
    <property type="term" value="C:cytoplasm"/>
    <property type="evidence" value="ECO:0007669"/>
    <property type="project" value="UniProtKB-SubCell"/>
</dbReference>
<dbReference type="Pfam" id="PF06969">
    <property type="entry name" value="HemN_C"/>
    <property type="match status" value="1"/>
</dbReference>
<sequence>MSSTPRRGLYIHVPFCATRCGYCDFNTYTPAELASSGGSSAGTLGNTIPGYLRALTCELELAAESWDVPHVDTVFFGGGTPSVLGHAGLTRALSAVRQTVGLAPDAEVTAEANPESTDPEFFAELRAAGFTRVSLGMQSAAGHVLKVLDRRHTPGRAVAAAREAQGAGFDHVNLDLIYGTPTETDADLQASLDAALEAGVDHISAYSLIVEDGTAMARKVRRGELPAPDEDTLADRYRMVDRALSQAGFTWYEVSNWARPGGQCEHNLVYWRSGQWWGAGPGAHGCVHLTPAALDTRGLTPPDSGLTRMVNAKHPARYYESLITEGQPPVTLYEPLSEQDLATERIMLGLRLREGIEWRLVAEAASTIEKWMDHGLLRRDADRVSLTEAGRYLADGIVADILFALD</sequence>
<evidence type="ECO:0000259" key="4">
    <source>
        <dbReference type="PROSITE" id="PS51918"/>
    </source>
</evidence>
<dbReference type="SFLD" id="SFLDF00562">
    <property type="entry name" value="HemN-like__clustered_with_heat"/>
    <property type="match status" value="1"/>
</dbReference>
<evidence type="ECO:0000313" key="6">
    <source>
        <dbReference type="Proteomes" id="UP000251047"/>
    </source>
</evidence>
<comment type="similarity">
    <text evidence="1">Belongs to the anaerobic coproporphyrinogen-III oxidase family. HemW subfamily.</text>
</comment>
<dbReference type="OrthoDB" id="9808022at2"/>
<dbReference type="PANTHER" id="PTHR13932">
    <property type="entry name" value="COPROPORPHYRINIGEN III OXIDASE"/>
    <property type="match status" value="1"/>
</dbReference>
<keyword evidence="3" id="KW-0479">Metal-binding</keyword>
<dbReference type="EMBL" id="PHQP01000008">
    <property type="protein sequence ID" value="RAV34681.1"/>
    <property type="molecule type" value="Genomic_DNA"/>
</dbReference>
<dbReference type="InterPro" id="IPR010723">
    <property type="entry name" value="HemN_C"/>
</dbReference>
<proteinExistence type="inferred from homology"/>
<evidence type="ECO:0000313" key="5">
    <source>
        <dbReference type="EMBL" id="RAV34681.1"/>
    </source>
</evidence>
<dbReference type="SUPFAM" id="SSF102114">
    <property type="entry name" value="Radical SAM enzymes"/>
    <property type="match status" value="1"/>
</dbReference>
<keyword evidence="3" id="KW-0963">Cytoplasm</keyword>
<keyword evidence="3" id="KW-0349">Heme</keyword>
<dbReference type="GO" id="GO:0046872">
    <property type="term" value="F:metal ion binding"/>
    <property type="evidence" value="ECO:0007669"/>
    <property type="project" value="UniProtKB-UniRule"/>
</dbReference>
<evidence type="ECO:0000256" key="3">
    <source>
        <dbReference type="RuleBase" id="RU364116"/>
    </source>
</evidence>
<accession>A0A364VDH9</accession>
<keyword evidence="3" id="KW-0949">S-adenosyl-L-methionine</keyword>
<reference evidence="5 6" key="1">
    <citation type="journal article" date="2018" name="Syst. Appl. Microbiol.">
        <title>Corynebacterium heidelbergense sp. nov., isolated from the preen glands of Egyptian geese (Alopochen aegyptiacus).</title>
        <authorList>
            <person name="Braun M.S."/>
            <person name="Wang E."/>
            <person name="Zimmermann S."/>
            <person name="Wink M."/>
        </authorList>
    </citation>
    <scope>NUCLEOTIDE SEQUENCE [LARGE SCALE GENOMIC DNA]</scope>
    <source>
        <strain evidence="5 6">DSM 104638</strain>
    </source>
</reference>
<gene>
    <name evidence="5" type="ORF">CWC39_02025</name>
</gene>
<dbReference type="InterPro" id="IPR058240">
    <property type="entry name" value="rSAM_sf"/>
</dbReference>
<protein>
    <recommendedName>
        <fullName evidence="2 3">Heme chaperone HemW</fullName>
    </recommendedName>
</protein>
<dbReference type="Proteomes" id="UP000251047">
    <property type="component" value="Unassembled WGS sequence"/>
</dbReference>
<dbReference type="SFLD" id="SFLDF00288">
    <property type="entry name" value="HemN-like__clustered_with_nucl"/>
    <property type="match status" value="1"/>
</dbReference>
<dbReference type="GO" id="GO:0004109">
    <property type="term" value="F:coproporphyrinogen oxidase activity"/>
    <property type="evidence" value="ECO:0007669"/>
    <property type="project" value="InterPro"/>
</dbReference>